<dbReference type="GO" id="GO:0120147">
    <property type="term" value="F:formylglycine-generating oxidase activity"/>
    <property type="evidence" value="ECO:0007669"/>
    <property type="project" value="TreeGrafter"/>
</dbReference>
<dbReference type="PANTHER" id="PTHR23150:SF19">
    <property type="entry name" value="FORMYLGLYCINE-GENERATING ENZYME"/>
    <property type="match status" value="1"/>
</dbReference>
<dbReference type="InterPro" id="IPR005532">
    <property type="entry name" value="SUMF_dom"/>
</dbReference>
<dbReference type="AlphaFoldDB" id="A0A3M9NJ29"/>
<protein>
    <submittedName>
        <fullName evidence="3">Formylglycine-generating enzyme family protein</fullName>
    </submittedName>
</protein>
<dbReference type="PANTHER" id="PTHR23150">
    <property type="entry name" value="SULFATASE MODIFYING FACTOR 1, 2"/>
    <property type="match status" value="1"/>
</dbReference>
<dbReference type="EMBL" id="RJJR01000005">
    <property type="protein sequence ID" value="RNI37455.1"/>
    <property type="molecule type" value="Genomic_DNA"/>
</dbReference>
<feature type="region of interest" description="Disordered" evidence="1">
    <location>
        <begin position="1"/>
        <end position="32"/>
    </location>
</feature>
<dbReference type="InterPro" id="IPR016187">
    <property type="entry name" value="CTDL_fold"/>
</dbReference>
<dbReference type="OrthoDB" id="9768004at2"/>
<dbReference type="SUPFAM" id="SSF56436">
    <property type="entry name" value="C-type lectin-like"/>
    <property type="match status" value="1"/>
</dbReference>
<proteinExistence type="predicted"/>
<feature type="domain" description="Sulfatase-modifying factor enzyme-like" evidence="2">
    <location>
        <begin position="34"/>
        <end position="315"/>
    </location>
</feature>
<dbReference type="InterPro" id="IPR042095">
    <property type="entry name" value="SUMF_sf"/>
</dbReference>
<accession>A0A3M9NJ29</accession>
<dbReference type="Proteomes" id="UP000267223">
    <property type="component" value="Unassembled WGS sequence"/>
</dbReference>
<organism evidence="3 4">
    <name type="scientific">Hanamia caeni</name>
    <dbReference type="NCBI Taxonomy" id="2294116"/>
    <lineage>
        <taxon>Bacteria</taxon>
        <taxon>Pseudomonadati</taxon>
        <taxon>Bacteroidota</taxon>
        <taxon>Chitinophagia</taxon>
        <taxon>Chitinophagales</taxon>
        <taxon>Chitinophagaceae</taxon>
        <taxon>Hanamia</taxon>
    </lineage>
</organism>
<gene>
    <name evidence="3" type="ORF">EFY79_08660</name>
</gene>
<name>A0A3M9NJ29_9BACT</name>
<reference evidence="3 4" key="1">
    <citation type="submission" date="2018-11" db="EMBL/GenBank/DDBJ databases">
        <title>Draft genome sequence of Ferruginibacter sp. BO-59.</title>
        <authorList>
            <person name="Im W.T."/>
        </authorList>
    </citation>
    <scope>NUCLEOTIDE SEQUENCE [LARGE SCALE GENOMIC DNA]</scope>
    <source>
        <strain evidence="3 4">BO-59</strain>
    </source>
</reference>
<evidence type="ECO:0000313" key="3">
    <source>
        <dbReference type="EMBL" id="RNI37455.1"/>
    </source>
</evidence>
<comment type="caution">
    <text evidence="3">The sequence shown here is derived from an EMBL/GenBank/DDBJ whole genome shotgun (WGS) entry which is preliminary data.</text>
</comment>
<keyword evidence="4" id="KW-1185">Reference proteome</keyword>
<evidence type="ECO:0000313" key="4">
    <source>
        <dbReference type="Proteomes" id="UP000267223"/>
    </source>
</evidence>
<evidence type="ECO:0000259" key="2">
    <source>
        <dbReference type="Pfam" id="PF03781"/>
    </source>
</evidence>
<dbReference type="InterPro" id="IPR051043">
    <property type="entry name" value="Sulfatase_Mod_Factor_Kinase"/>
</dbReference>
<dbReference type="Pfam" id="PF03781">
    <property type="entry name" value="FGE-sulfatase"/>
    <property type="match status" value="1"/>
</dbReference>
<evidence type="ECO:0000256" key="1">
    <source>
        <dbReference type="SAM" id="MobiDB-lite"/>
    </source>
</evidence>
<sequence>MNKENTQPCCAASRKSSGPAKTEPMIEKSGTDSNEKMIELKGGKFLMGTDDKEGFIEDGEGPVREITLGSFYIDETTVTNFQFSEFVKATGYITEAERFGWSFVFVGLLSEKDKEKDFKVAAQAPWWCAFPGATWSRPEGEDSQISERMNHPVVHVSWNDAMAYCQWSHKRLPTEAEWEYAARGDLVQKKFPWGDDLMQDNIHHCNIWQGNFPDYNSMEDGHFGTAPAKSFAPNNFGLYNTSGNVWEWCNDWFSADFHKNGPSFNPDGPSGGQAKVMRGGSFLCHHSYCNRYRVAARSKNTPDSSCSNIGFRCAKNK</sequence>
<dbReference type="Gene3D" id="3.90.1580.10">
    <property type="entry name" value="paralog of FGE (formylglycine-generating enzyme)"/>
    <property type="match status" value="1"/>
</dbReference>